<evidence type="ECO:0000313" key="1">
    <source>
        <dbReference type="EMBL" id="JAP39154.1"/>
    </source>
</evidence>
<sequence>MPVDAAPVTRFRLRFRSSQPSALTPGPGGRGGESAINTILVYYHYTVIYAQVSVPARTPLWRSSTMTDELPFAYLSPVFNPSPCSGHVLPIDILIFLRSDLGRPFLCNLLRLDNFDRVVSPMYFLCGVAD</sequence>
<dbReference type="EMBL" id="GEEE01024071">
    <property type="protein sequence ID" value="JAP39154.1"/>
    <property type="molecule type" value="Transcribed_RNA"/>
</dbReference>
<dbReference type="AlphaFoldDB" id="A0A0X3NGQ5"/>
<name>A0A0X3NGQ5_SCHSO</name>
<gene>
    <name evidence="1" type="ORF">TR105182</name>
</gene>
<organism evidence="1">
    <name type="scientific">Schistocephalus solidus</name>
    <name type="common">Tapeworm</name>
    <dbReference type="NCBI Taxonomy" id="70667"/>
    <lineage>
        <taxon>Eukaryota</taxon>
        <taxon>Metazoa</taxon>
        <taxon>Spiralia</taxon>
        <taxon>Lophotrochozoa</taxon>
        <taxon>Platyhelminthes</taxon>
        <taxon>Cestoda</taxon>
        <taxon>Eucestoda</taxon>
        <taxon>Diphyllobothriidea</taxon>
        <taxon>Diphyllobothriidae</taxon>
        <taxon>Schistocephalus</taxon>
    </lineage>
</organism>
<accession>A0A0X3NGQ5</accession>
<reference evidence="1" key="1">
    <citation type="submission" date="2016-01" db="EMBL/GenBank/DDBJ databases">
        <title>Reference transcriptome for the parasite Schistocephalus solidus: insights into the molecular evolution of parasitism.</title>
        <authorList>
            <person name="Hebert F.O."/>
            <person name="Grambauer S."/>
            <person name="Barber I."/>
            <person name="Landry C.R."/>
            <person name="Aubin-Horth N."/>
        </authorList>
    </citation>
    <scope>NUCLEOTIDE SEQUENCE</scope>
</reference>
<proteinExistence type="predicted"/>
<protein>
    <submittedName>
        <fullName evidence="1">Uncharacterized protein</fullName>
    </submittedName>
</protein>